<dbReference type="InterPro" id="IPR001496">
    <property type="entry name" value="SOCS_box"/>
</dbReference>
<evidence type="ECO:0000259" key="5">
    <source>
        <dbReference type="PROSITE" id="PS50225"/>
    </source>
</evidence>
<feature type="repeat" description="ANK" evidence="4">
    <location>
        <begin position="176"/>
        <end position="208"/>
    </location>
</feature>
<dbReference type="PROSITE" id="PS50225">
    <property type="entry name" value="SOCS"/>
    <property type="match status" value="1"/>
</dbReference>
<feature type="repeat" description="ANK" evidence="4">
    <location>
        <begin position="143"/>
        <end position="175"/>
    </location>
</feature>
<dbReference type="KEGG" id="xla:108704642"/>
<keyword evidence="6" id="KW-1185">Reference proteome</keyword>
<dbReference type="PANTHER" id="PTHR24193:SF121">
    <property type="entry name" value="ADA2A-CONTAINING COMPLEX COMPONENT 3, ISOFORM D"/>
    <property type="match status" value="1"/>
</dbReference>
<dbReference type="PANTHER" id="PTHR24193">
    <property type="entry name" value="ANKYRIN REPEAT PROTEIN"/>
    <property type="match status" value="1"/>
</dbReference>
<dbReference type="RefSeq" id="XP_041421623.1">
    <property type="nucleotide sequence ID" value="XM_041565689.1"/>
</dbReference>
<dbReference type="Pfam" id="PF07525">
    <property type="entry name" value="SOCS_box"/>
    <property type="match status" value="1"/>
</dbReference>
<dbReference type="SMART" id="SM00248">
    <property type="entry name" value="ANK"/>
    <property type="match status" value="6"/>
</dbReference>
<feature type="repeat" description="ANK" evidence="4">
    <location>
        <begin position="210"/>
        <end position="242"/>
    </location>
</feature>
<dbReference type="InterPro" id="IPR050663">
    <property type="entry name" value="Ankyrin-SOCS_Box"/>
</dbReference>
<feature type="repeat" description="ANK" evidence="4">
    <location>
        <begin position="284"/>
        <end position="316"/>
    </location>
</feature>
<dbReference type="Pfam" id="PF12796">
    <property type="entry name" value="Ank_2"/>
    <property type="match status" value="2"/>
</dbReference>
<dbReference type="PRINTS" id="PR01415">
    <property type="entry name" value="ANKYRIN"/>
</dbReference>
<name>A0A8J1KY12_XENLA</name>
<dbReference type="PROSITE" id="PS50088">
    <property type="entry name" value="ANK_REPEAT"/>
    <property type="match status" value="4"/>
</dbReference>
<organism evidence="6 7">
    <name type="scientific">Xenopus laevis</name>
    <name type="common">African clawed frog</name>
    <dbReference type="NCBI Taxonomy" id="8355"/>
    <lineage>
        <taxon>Eukaryota</taxon>
        <taxon>Metazoa</taxon>
        <taxon>Chordata</taxon>
        <taxon>Craniata</taxon>
        <taxon>Vertebrata</taxon>
        <taxon>Euteleostomi</taxon>
        <taxon>Amphibia</taxon>
        <taxon>Batrachia</taxon>
        <taxon>Anura</taxon>
        <taxon>Pipoidea</taxon>
        <taxon>Pipidae</taxon>
        <taxon>Xenopodinae</taxon>
        <taxon>Xenopus</taxon>
        <taxon>Xenopus</taxon>
    </lineage>
</organism>
<dbReference type="GO" id="GO:0045944">
    <property type="term" value="P:positive regulation of transcription by RNA polymerase II"/>
    <property type="evidence" value="ECO:0007669"/>
    <property type="project" value="TreeGrafter"/>
</dbReference>
<dbReference type="InterPro" id="IPR036036">
    <property type="entry name" value="SOCS_box-like_dom_sf"/>
</dbReference>
<dbReference type="InterPro" id="IPR002110">
    <property type="entry name" value="Ankyrin_rpt"/>
</dbReference>
<dbReference type="SMART" id="SM00253">
    <property type="entry name" value="SOCS"/>
    <property type="match status" value="1"/>
</dbReference>
<dbReference type="SMART" id="SM00969">
    <property type="entry name" value="SOCS_box"/>
    <property type="match status" value="1"/>
</dbReference>
<keyword evidence="3 4" id="KW-0040">ANK repeat</keyword>
<gene>
    <name evidence="7" type="primary">LOC108704642</name>
</gene>
<dbReference type="CTD" id="108704642"/>
<protein>
    <submittedName>
        <fullName evidence="7">Ankyrin repeat and SOCS box protein 10 isoform X1</fullName>
    </submittedName>
</protein>
<dbReference type="Proteomes" id="UP000186698">
    <property type="component" value="Chromosome 6L"/>
</dbReference>
<evidence type="ECO:0000256" key="3">
    <source>
        <dbReference type="ARBA" id="ARBA00023043"/>
    </source>
</evidence>
<dbReference type="InterPro" id="IPR036770">
    <property type="entry name" value="Ankyrin_rpt-contain_sf"/>
</dbReference>
<keyword evidence="2" id="KW-0677">Repeat</keyword>
<feature type="domain" description="SOCS box" evidence="5">
    <location>
        <begin position="413"/>
        <end position="450"/>
    </location>
</feature>
<dbReference type="GO" id="GO:0035556">
    <property type="term" value="P:intracellular signal transduction"/>
    <property type="evidence" value="ECO:0007669"/>
    <property type="project" value="InterPro"/>
</dbReference>
<evidence type="ECO:0000256" key="4">
    <source>
        <dbReference type="PROSITE-ProRule" id="PRU00023"/>
    </source>
</evidence>
<dbReference type="Gene3D" id="1.25.40.20">
    <property type="entry name" value="Ankyrin repeat-containing domain"/>
    <property type="match status" value="1"/>
</dbReference>
<proteinExistence type="predicted"/>
<dbReference type="Pfam" id="PF00023">
    <property type="entry name" value="Ank"/>
    <property type="match status" value="1"/>
</dbReference>
<evidence type="ECO:0000256" key="2">
    <source>
        <dbReference type="ARBA" id="ARBA00022737"/>
    </source>
</evidence>
<dbReference type="OrthoDB" id="366390at2759"/>
<dbReference type="GO" id="GO:0016567">
    <property type="term" value="P:protein ubiquitination"/>
    <property type="evidence" value="ECO:0007669"/>
    <property type="project" value="UniProtKB-UniPathway"/>
</dbReference>
<evidence type="ECO:0000313" key="6">
    <source>
        <dbReference type="Proteomes" id="UP000186698"/>
    </source>
</evidence>
<dbReference type="AlphaFoldDB" id="A0A8J1KY12"/>
<reference evidence="7" key="1">
    <citation type="submission" date="2025-08" db="UniProtKB">
        <authorList>
            <consortium name="RefSeq"/>
        </authorList>
    </citation>
    <scope>IDENTIFICATION</scope>
    <source>
        <strain evidence="7">J_2021</strain>
        <tissue evidence="7">Erythrocytes</tissue>
    </source>
</reference>
<dbReference type="GO" id="GO:0000976">
    <property type="term" value="F:transcription cis-regulatory region binding"/>
    <property type="evidence" value="ECO:0007669"/>
    <property type="project" value="TreeGrafter"/>
</dbReference>
<evidence type="ECO:0000256" key="1">
    <source>
        <dbReference type="ARBA" id="ARBA00004906"/>
    </source>
</evidence>
<dbReference type="Gene3D" id="1.10.750.20">
    <property type="entry name" value="SOCS box"/>
    <property type="match status" value="1"/>
</dbReference>
<dbReference type="GO" id="GO:0005737">
    <property type="term" value="C:cytoplasm"/>
    <property type="evidence" value="ECO:0000318"/>
    <property type="project" value="GO_Central"/>
</dbReference>
<comment type="pathway">
    <text evidence="1">Protein modification; protein ubiquitination.</text>
</comment>
<dbReference type="SUPFAM" id="SSF158235">
    <property type="entry name" value="SOCS box-like"/>
    <property type="match status" value="1"/>
</dbReference>
<evidence type="ECO:0000313" key="7">
    <source>
        <dbReference type="RefSeq" id="XP_041421623.1"/>
    </source>
</evidence>
<dbReference type="GO" id="GO:0005634">
    <property type="term" value="C:nucleus"/>
    <property type="evidence" value="ECO:0007669"/>
    <property type="project" value="TreeGrafter"/>
</dbReference>
<dbReference type="PROSITE" id="PS50297">
    <property type="entry name" value="ANK_REP_REGION"/>
    <property type="match status" value="3"/>
</dbReference>
<dbReference type="UniPathway" id="UPA00143"/>
<accession>A0A8J1KY12</accession>
<dbReference type="GeneID" id="108704642"/>
<sequence>MSSLSFPFSASALRSFQLEAQEQERWEIRKRLSRRGHRAQPEVITPKPQPRPPMLCTDPVFHTALFSGDRSALQHHVTAQGSANLILPTRSHELRWDSQQTGIWSLTYEEEFTCPLFVTASRGYAECLQLLLRQGANVDFAPGGETALHGACENAHTECAKILLSYGANPNVGSQDGAHPLHCCKSPESYQCAKLLLQYGAYVNSQTEDEEETPLHVAAQLGLVEHVDLYLRYGASVNKRDNKGETPLCAACSAPQTCDMLESHYLVCERLIQAGANIHARDHEQQNPLHLACKSANPRVVELLLAQGAEVNAMSYSGNTAMQNILQVSSYRLPNQPELIVRALLNHGAIRVWPGALIKVLRYCCSSPRTVEVLMNCYTRVPVNDEWSNAVPQELLQKHPEFFQSVFSLHEGPRSLQHLCRCCLRSHLEGKLHQVLPKLPLPPKLLRFLQLEFEDVVY</sequence>
<dbReference type="SUPFAM" id="SSF48403">
    <property type="entry name" value="Ankyrin repeat"/>
    <property type="match status" value="1"/>
</dbReference>